<organism evidence="2 3">
    <name type="scientific">Hydrogenophaga crocea</name>
    <dbReference type="NCBI Taxonomy" id="2716225"/>
    <lineage>
        <taxon>Bacteria</taxon>
        <taxon>Pseudomonadati</taxon>
        <taxon>Pseudomonadota</taxon>
        <taxon>Betaproteobacteria</taxon>
        <taxon>Burkholderiales</taxon>
        <taxon>Comamonadaceae</taxon>
        <taxon>Hydrogenophaga</taxon>
    </lineage>
</organism>
<evidence type="ECO:0000256" key="1">
    <source>
        <dbReference type="SAM" id="MobiDB-lite"/>
    </source>
</evidence>
<gene>
    <name evidence="2" type="ORF">G9Q37_16295</name>
</gene>
<keyword evidence="3" id="KW-1185">Reference proteome</keyword>
<evidence type="ECO:0000313" key="3">
    <source>
        <dbReference type="Proteomes" id="UP000503162"/>
    </source>
</evidence>
<feature type="region of interest" description="Disordered" evidence="1">
    <location>
        <begin position="655"/>
        <end position="679"/>
    </location>
</feature>
<dbReference type="EMBL" id="CP049989">
    <property type="protein sequence ID" value="QIM53598.1"/>
    <property type="molecule type" value="Genomic_DNA"/>
</dbReference>
<proteinExistence type="predicted"/>
<dbReference type="KEGG" id="hcz:G9Q37_16295"/>
<name>A0A6G8IKP9_9BURK</name>
<feature type="region of interest" description="Disordered" evidence="1">
    <location>
        <begin position="260"/>
        <end position="285"/>
    </location>
</feature>
<sequence>MKLRVFVLSAQGNRAVAGAPVSLVLTVAKAQRFELATAFTDRQGYARLELRQNDKGQRLLAALAAAGEQAANQPVALTLEVPGNPECSRLLFEREARDPQLAPNAPVASAPWNALGLVLDADTPVVLRADKPVARGPEGRVSEPDATDYALSPQSFLMQPLVRTGDGSCEHLMPASLPLREYTLHEVAVLTPARGREPVSALPSVGAEPAQDTHILWGQLLKFRQTWRSLGHSLGEIKYSLTLAPGEAVKVAVIDWKRSDQARREGSNSSSEGLTHEQTAERDIDDIVSGRVEEMQRGASIMGGLAGAMDFTIPQYGISAAGRHSIGAGMAYTEGTREVAASAHENIHQQVMQRSNLARTQNSTVVVQATQAESDQLATRIVANMNRGHALSILYYEILRHLAVRTEYVRADPCVLVPVSPIGFDRGLARRYRAQLEPALLDRRHAAGFDAIERIAAGAGQTGAAPSATPAAPAAPDAPSPVATRFVVTFSTEWRRNYLLNEFVAPADTAGAIRVLAELADGTQVPLVSLDSRPPVLEQFTNISQFPAQWPGWNVGLEARSGANGPAGRIVASFVNTAATLDLRQLRRIVLRWRRVGPNIPGAELDGWNLRALKVTARTVDREHVLVDHTYALASGQHELFPPTASDQFIENTSAPLRTPDLGAPAPAPGPSPAPAPATAAVPDEVLATALVNHLNDNRFHYGAQVWLNMDPRERRMRLMPYAGHVMARAGDQPLAMSGNHLAFRYHGELPEELRAAAEVGTPPAPRESIASLPTRGVFAEAHLGQCNAAEERDITRYWAFDELPVSLLPNIDALKGGARGSMPTITPDSLGQGVLGVQNWPGFPGVGEAVAKALELMGKSDIFRDMSARQEVAQVMAKLIEAAKPPALSGAGVGAAWGGASPAPSAAPAAPAAPAAGKPDAPASGVSLDPGRYAGSLAPTQAFDQGVVTDRLLDKLDLPQPEKDEIKADHLRQNLAAPAAPPAPRTVDVLLSARVADSVGATRALNGTVTLYFFGPGHANQTAGPVASAVLQVERGVAVGRSVQLPPASYSVRAHYEPMYAESDLAFLNEPQFASTGVNLRGLVSLVHDLMQRDLGSEFAELIRGDNVVVQGKTRRLQVELSVDLAPDGQHKFSATLGSNAGVTVDANRKIGFDSDGLAKTAAGIAGALKGAGAAATALLSLVRLQSNLDMGGKLSSSADTELRLEFTPRYVRDAFIKVTPST</sequence>
<feature type="compositionally biased region" description="Pro residues" evidence="1">
    <location>
        <begin position="666"/>
        <end position="676"/>
    </location>
</feature>
<dbReference type="AlphaFoldDB" id="A0A6G8IKP9"/>
<feature type="compositionally biased region" description="Low complexity" evidence="1">
    <location>
        <begin position="899"/>
        <end position="926"/>
    </location>
</feature>
<accession>A0A6G8IKP9</accession>
<reference evidence="2 3" key="1">
    <citation type="submission" date="2020-03" db="EMBL/GenBank/DDBJ databases">
        <title>Hydrogenophaga sp. nov. isolated from cyanobacterial mat.</title>
        <authorList>
            <person name="Thorat V."/>
            <person name="Kirdat K."/>
            <person name="Tiwarekar B."/>
            <person name="Costa E.D."/>
            <person name="Yadav A."/>
        </authorList>
    </citation>
    <scope>NUCLEOTIDE SEQUENCE [LARGE SCALE GENOMIC DNA]</scope>
    <source>
        <strain evidence="2 3">BA0156</strain>
    </source>
</reference>
<dbReference type="Proteomes" id="UP000503162">
    <property type="component" value="Chromosome"/>
</dbReference>
<protein>
    <submittedName>
        <fullName evidence="2">Ig-like domain repeat protein</fullName>
    </submittedName>
</protein>
<feature type="region of interest" description="Disordered" evidence="1">
    <location>
        <begin position="897"/>
        <end position="931"/>
    </location>
</feature>
<evidence type="ECO:0000313" key="2">
    <source>
        <dbReference type="EMBL" id="QIM53598.1"/>
    </source>
</evidence>
<dbReference type="RefSeq" id="WP_166228769.1">
    <property type="nucleotide sequence ID" value="NZ_CP049989.1"/>
</dbReference>